<dbReference type="EMBL" id="BPLR01008564">
    <property type="protein sequence ID" value="GIY25625.1"/>
    <property type="molecule type" value="Genomic_DNA"/>
</dbReference>
<dbReference type="Proteomes" id="UP001054945">
    <property type="component" value="Unassembled WGS sequence"/>
</dbReference>
<organism evidence="1 2">
    <name type="scientific">Caerostris extrusa</name>
    <name type="common">Bark spider</name>
    <name type="synonym">Caerostris bankana</name>
    <dbReference type="NCBI Taxonomy" id="172846"/>
    <lineage>
        <taxon>Eukaryota</taxon>
        <taxon>Metazoa</taxon>
        <taxon>Ecdysozoa</taxon>
        <taxon>Arthropoda</taxon>
        <taxon>Chelicerata</taxon>
        <taxon>Arachnida</taxon>
        <taxon>Araneae</taxon>
        <taxon>Araneomorphae</taxon>
        <taxon>Entelegynae</taxon>
        <taxon>Araneoidea</taxon>
        <taxon>Araneidae</taxon>
        <taxon>Caerostris</taxon>
    </lineage>
</organism>
<comment type="caution">
    <text evidence="1">The sequence shown here is derived from an EMBL/GenBank/DDBJ whole genome shotgun (WGS) entry which is preliminary data.</text>
</comment>
<accession>A0AAV4RZA9</accession>
<sequence length="106" mass="11897">MSPPSLEASAQNRRPIIQTTFPSICGGTSSSLNTQSDPRLIRLPLASQRTLLRNPLCRLEGRSFCYDNSWHCRQRFSVSVTIYPHRFPSTKINVCFGEILVTGSLL</sequence>
<proteinExistence type="predicted"/>
<dbReference type="AlphaFoldDB" id="A0AAV4RZA9"/>
<name>A0AAV4RZA9_CAEEX</name>
<reference evidence="1 2" key="1">
    <citation type="submission" date="2021-06" db="EMBL/GenBank/DDBJ databases">
        <title>Caerostris extrusa draft genome.</title>
        <authorList>
            <person name="Kono N."/>
            <person name="Arakawa K."/>
        </authorList>
    </citation>
    <scope>NUCLEOTIDE SEQUENCE [LARGE SCALE GENOMIC DNA]</scope>
</reference>
<evidence type="ECO:0000313" key="2">
    <source>
        <dbReference type="Proteomes" id="UP001054945"/>
    </source>
</evidence>
<keyword evidence="2" id="KW-1185">Reference proteome</keyword>
<evidence type="ECO:0000313" key="1">
    <source>
        <dbReference type="EMBL" id="GIY25625.1"/>
    </source>
</evidence>
<protein>
    <submittedName>
        <fullName evidence="1">Uncharacterized protein</fullName>
    </submittedName>
</protein>
<gene>
    <name evidence="1" type="ORF">CEXT_482891</name>
</gene>